<dbReference type="Gene3D" id="2.60.120.920">
    <property type="match status" value="1"/>
</dbReference>
<organism evidence="5 6">
    <name type="scientific">Scophthalmus maximus</name>
    <name type="common">Turbot</name>
    <name type="synonym">Psetta maxima</name>
    <dbReference type="NCBI Taxonomy" id="52904"/>
    <lineage>
        <taxon>Eukaryota</taxon>
        <taxon>Metazoa</taxon>
        <taxon>Chordata</taxon>
        <taxon>Craniata</taxon>
        <taxon>Vertebrata</taxon>
        <taxon>Euteleostomi</taxon>
        <taxon>Actinopterygii</taxon>
        <taxon>Neopterygii</taxon>
        <taxon>Teleostei</taxon>
        <taxon>Neoteleostei</taxon>
        <taxon>Acanthomorphata</taxon>
        <taxon>Carangaria</taxon>
        <taxon>Pleuronectiformes</taxon>
        <taxon>Pleuronectoidei</taxon>
        <taxon>Scophthalmidae</taxon>
        <taxon>Scophthalmus</taxon>
    </lineage>
</organism>
<gene>
    <name evidence="5" type="ORF">SMAX5B_021216</name>
</gene>
<evidence type="ECO:0000313" key="6">
    <source>
        <dbReference type="Proteomes" id="UP000246464"/>
    </source>
</evidence>
<proteinExistence type="predicted"/>
<dbReference type="InterPro" id="IPR043136">
    <property type="entry name" value="B30.2/SPRY_sf"/>
</dbReference>
<dbReference type="InterPro" id="IPR051261">
    <property type="entry name" value="NLR"/>
</dbReference>
<dbReference type="InterPro" id="IPR001611">
    <property type="entry name" value="Leu-rich_rpt"/>
</dbReference>
<evidence type="ECO:0000256" key="1">
    <source>
        <dbReference type="ARBA" id="ARBA00022614"/>
    </source>
</evidence>
<dbReference type="InterPro" id="IPR032675">
    <property type="entry name" value="LRR_dom_sf"/>
</dbReference>
<dbReference type="Pfam" id="PF13516">
    <property type="entry name" value="LRR_6"/>
    <property type="match status" value="3"/>
</dbReference>
<evidence type="ECO:0000259" key="4">
    <source>
        <dbReference type="SMART" id="SM00589"/>
    </source>
</evidence>
<feature type="domain" description="SPRY-associated" evidence="4">
    <location>
        <begin position="210"/>
        <end position="262"/>
    </location>
</feature>
<name>A0A2U9BDT6_SCOMX</name>
<dbReference type="Gene3D" id="3.80.10.10">
    <property type="entry name" value="Ribonuclease Inhibitor"/>
    <property type="match status" value="1"/>
</dbReference>
<dbReference type="PANTHER" id="PTHR24106">
    <property type="entry name" value="NACHT, LRR AND CARD DOMAINS-CONTAINING"/>
    <property type="match status" value="1"/>
</dbReference>
<dbReference type="SUPFAM" id="SSF52047">
    <property type="entry name" value="RNI-like"/>
    <property type="match status" value="1"/>
</dbReference>
<dbReference type="SMART" id="SM00368">
    <property type="entry name" value="LRR_RI"/>
    <property type="match status" value="4"/>
</dbReference>
<accession>A0A2U9BDT6</accession>
<dbReference type="EMBL" id="CP026247">
    <property type="protein sequence ID" value="AWP02151.1"/>
    <property type="molecule type" value="Genomic_DNA"/>
</dbReference>
<dbReference type="Pfam" id="PF13765">
    <property type="entry name" value="PRY"/>
    <property type="match status" value="1"/>
</dbReference>
<evidence type="ECO:0000313" key="5">
    <source>
        <dbReference type="EMBL" id="AWP02151.1"/>
    </source>
</evidence>
<protein>
    <submittedName>
        <fullName evidence="5">PRY domain containing protein</fullName>
    </submittedName>
</protein>
<feature type="region of interest" description="Disordered" evidence="3">
    <location>
        <begin position="1"/>
        <end position="78"/>
    </location>
</feature>
<dbReference type="InterPro" id="IPR013320">
    <property type="entry name" value="ConA-like_dom_sf"/>
</dbReference>
<reference evidence="5 6" key="1">
    <citation type="submission" date="2017-12" db="EMBL/GenBank/DDBJ databases">
        <title>Integrating genomic resources of turbot (Scophthalmus maximus) in depth evaluation of genetic and physical mapping variation across individuals.</title>
        <authorList>
            <person name="Martinez P."/>
        </authorList>
    </citation>
    <scope>NUCLEOTIDE SEQUENCE [LARGE SCALE GENOMIC DNA]</scope>
</reference>
<keyword evidence="1" id="KW-0433">Leucine-rich repeat</keyword>
<dbReference type="SMART" id="SM00589">
    <property type="entry name" value="PRY"/>
    <property type="match status" value="1"/>
</dbReference>
<sequence length="281" mass="30701">MRVPLVLGSNTDSRTEGRTTSSFISPSEGGKRQRVELRMQQQRPDSHGPSCVSMKSDRSKKTGIDLTDQDGQPADGSLSDCNLTERGCEGLSSALSSQSSSLRDLDLSENQLQDSGVEHLSAGLKSPHCQLETLSLSGCLVTDEGCASLASALSSNPSHLRELDLSYNHPGASGGKLLSAGLEDPHWRLETLRMDHGGEQRLKAGLRKYSCELELDTNTVNNNLKLSDDNRTVTHVIDNQLYPDHPDRFDYFPQLMCRDVVTGRCYCEGAESGSSNRDTRE</sequence>
<feature type="compositionally biased region" description="Polar residues" evidence="3">
    <location>
        <begin position="8"/>
        <end position="25"/>
    </location>
</feature>
<dbReference type="Proteomes" id="UP000246464">
    <property type="component" value="Chromosome 5"/>
</dbReference>
<dbReference type="SUPFAM" id="SSF49899">
    <property type="entry name" value="Concanavalin A-like lectins/glucanases"/>
    <property type="match status" value="1"/>
</dbReference>
<dbReference type="AlphaFoldDB" id="A0A2U9BDT6"/>
<dbReference type="InterPro" id="IPR006574">
    <property type="entry name" value="PRY"/>
</dbReference>
<keyword evidence="2" id="KW-0677">Repeat</keyword>
<keyword evidence="6" id="KW-1185">Reference proteome</keyword>
<dbReference type="PROSITE" id="PS51450">
    <property type="entry name" value="LRR"/>
    <property type="match status" value="1"/>
</dbReference>
<evidence type="ECO:0000256" key="3">
    <source>
        <dbReference type="SAM" id="MobiDB-lite"/>
    </source>
</evidence>
<evidence type="ECO:0000256" key="2">
    <source>
        <dbReference type="ARBA" id="ARBA00022737"/>
    </source>
</evidence>